<protein>
    <submittedName>
        <fullName evidence="1">Uncharacterized protein</fullName>
    </submittedName>
</protein>
<keyword evidence="2" id="KW-1185">Reference proteome</keyword>
<organism evidence="1 2">
    <name type="scientific">Polyangium fumosum</name>
    <dbReference type="NCBI Taxonomy" id="889272"/>
    <lineage>
        <taxon>Bacteria</taxon>
        <taxon>Pseudomonadati</taxon>
        <taxon>Myxococcota</taxon>
        <taxon>Polyangia</taxon>
        <taxon>Polyangiales</taxon>
        <taxon>Polyangiaceae</taxon>
        <taxon>Polyangium</taxon>
    </lineage>
</organism>
<evidence type="ECO:0000313" key="2">
    <source>
        <dbReference type="Proteomes" id="UP000309215"/>
    </source>
</evidence>
<comment type="caution">
    <text evidence="1">The sequence shown here is derived from an EMBL/GenBank/DDBJ whole genome shotgun (WGS) entry which is preliminary data.</text>
</comment>
<dbReference type="Proteomes" id="UP000309215">
    <property type="component" value="Unassembled WGS sequence"/>
</dbReference>
<sequence>MTMVAVQDAKLFDQIIKLTAKQWYEQREQMRRDFPSGTAFTEWDWEFVPGQAPPPMVVEVDGKAVGAVIFANYRSPGDHRFRIGPQRRMRVDLGDDDLVVSPLDAPEE</sequence>
<dbReference type="EMBL" id="SSMQ01000117">
    <property type="protein sequence ID" value="TKC93684.1"/>
    <property type="molecule type" value="Genomic_DNA"/>
</dbReference>
<dbReference type="OrthoDB" id="8588447at2"/>
<proteinExistence type="predicted"/>
<reference evidence="1 2" key="1">
    <citation type="submission" date="2019-04" db="EMBL/GenBank/DDBJ databases">
        <authorList>
            <person name="Li Y."/>
            <person name="Wang J."/>
        </authorList>
    </citation>
    <scope>NUCLEOTIDE SEQUENCE [LARGE SCALE GENOMIC DNA]</scope>
    <source>
        <strain evidence="1 2">DSM 14668</strain>
    </source>
</reference>
<gene>
    <name evidence="1" type="ORF">E8A74_49105</name>
</gene>
<dbReference type="AlphaFoldDB" id="A0A4U1IIJ6"/>
<name>A0A4U1IIJ6_9BACT</name>
<accession>A0A4U1IIJ6</accession>
<evidence type="ECO:0000313" key="1">
    <source>
        <dbReference type="EMBL" id="TKC93684.1"/>
    </source>
</evidence>